<evidence type="ECO:0000313" key="4">
    <source>
        <dbReference type="EMBL" id="KAF2687487.1"/>
    </source>
</evidence>
<accession>A0A6G1JAA0</accession>
<feature type="domain" description="FAD-binding PCMH-type" evidence="3">
    <location>
        <begin position="111"/>
        <end position="295"/>
    </location>
</feature>
<dbReference type="Proteomes" id="UP000799291">
    <property type="component" value="Unassembled WGS sequence"/>
</dbReference>
<dbReference type="PANTHER" id="PTHR13878">
    <property type="entry name" value="GULONOLACTONE OXIDASE"/>
    <property type="match status" value="1"/>
</dbReference>
<evidence type="ECO:0000259" key="3">
    <source>
        <dbReference type="PROSITE" id="PS51387"/>
    </source>
</evidence>
<dbReference type="OrthoDB" id="9983560at2759"/>
<name>A0A6G1JAA0_9PLEO</name>
<evidence type="ECO:0000256" key="1">
    <source>
        <dbReference type="ARBA" id="ARBA00005466"/>
    </source>
</evidence>
<reference evidence="4" key="1">
    <citation type="journal article" date="2020" name="Stud. Mycol.">
        <title>101 Dothideomycetes genomes: a test case for predicting lifestyles and emergence of pathogens.</title>
        <authorList>
            <person name="Haridas S."/>
            <person name="Albert R."/>
            <person name="Binder M."/>
            <person name="Bloem J."/>
            <person name="Labutti K."/>
            <person name="Salamov A."/>
            <person name="Andreopoulos B."/>
            <person name="Baker S."/>
            <person name="Barry K."/>
            <person name="Bills G."/>
            <person name="Bluhm B."/>
            <person name="Cannon C."/>
            <person name="Castanera R."/>
            <person name="Culley D."/>
            <person name="Daum C."/>
            <person name="Ezra D."/>
            <person name="Gonzalez J."/>
            <person name="Henrissat B."/>
            <person name="Kuo A."/>
            <person name="Liang C."/>
            <person name="Lipzen A."/>
            <person name="Lutzoni F."/>
            <person name="Magnuson J."/>
            <person name="Mondo S."/>
            <person name="Nolan M."/>
            <person name="Ohm R."/>
            <person name="Pangilinan J."/>
            <person name="Park H.-J."/>
            <person name="Ramirez L."/>
            <person name="Alfaro M."/>
            <person name="Sun H."/>
            <person name="Tritt A."/>
            <person name="Yoshinaga Y."/>
            <person name="Zwiers L.-H."/>
            <person name="Turgeon B."/>
            <person name="Goodwin S."/>
            <person name="Spatafora J."/>
            <person name="Crous P."/>
            <person name="Grigoriev I."/>
        </authorList>
    </citation>
    <scope>NUCLEOTIDE SEQUENCE</scope>
    <source>
        <strain evidence="4">CBS 122367</strain>
    </source>
</reference>
<dbReference type="GO" id="GO:0071949">
    <property type="term" value="F:FAD binding"/>
    <property type="evidence" value="ECO:0007669"/>
    <property type="project" value="InterPro"/>
</dbReference>
<dbReference type="GO" id="GO:0016491">
    <property type="term" value="F:oxidoreductase activity"/>
    <property type="evidence" value="ECO:0007669"/>
    <property type="project" value="UniProtKB-KW"/>
</dbReference>
<dbReference type="InterPro" id="IPR006094">
    <property type="entry name" value="Oxid_FAD_bind_N"/>
</dbReference>
<dbReference type="SUPFAM" id="SSF56176">
    <property type="entry name" value="FAD-binding/transporter-associated domain-like"/>
    <property type="match status" value="1"/>
</dbReference>
<evidence type="ECO:0000313" key="5">
    <source>
        <dbReference type="Proteomes" id="UP000799291"/>
    </source>
</evidence>
<proteinExistence type="inferred from homology"/>
<dbReference type="PROSITE" id="PS51387">
    <property type="entry name" value="FAD_PCMH"/>
    <property type="match status" value="1"/>
</dbReference>
<comment type="similarity">
    <text evidence="1">Belongs to the oxygen-dependent FAD-linked oxidoreductase family.</text>
</comment>
<keyword evidence="2" id="KW-0560">Oxidoreductase</keyword>
<dbReference type="InterPro" id="IPR050432">
    <property type="entry name" value="FAD-linked_Oxidoreductases_BP"/>
</dbReference>
<gene>
    <name evidence="4" type="ORF">K458DRAFT_469344</name>
</gene>
<dbReference type="AlphaFoldDB" id="A0A6G1JAA0"/>
<dbReference type="InterPro" id="IPR016169">
    <property type="entry name" value="FAD-bd_PCMH_sub2"/>
</dbReference>
<dbReference type="InterPro" id="IPR016166">
    <property type="entry name" value="FAD-bd_PCMH"/>
</dbReference>
<dbReference type="InterPro" id="IPR036318">
    <property type="entry name" value="FAD-bd_PCMH-like_sf"/>
</dbReference>
<dbReference type="EMBL" id="MU005575">
    <property type="protein sequence ID" value="KAF2687487.1"/>
    <property type="molecule type" value="Genomic_DNA"/>
</dbReference>
<dbReference type="PANTHER" id="PTHR13878:SF91">
    <property type="entry name" value="FAD BINDING DOMAIN PROTEIN (AFU_ORTHOLOGUE AFUA_6G12070)-RELATED"/>
    <property type="match status" value="1"/>
</dbReference>
<keyword evidence="5" id="KW-1185">Reference proteome</keyword>
<sequence length="528" mass="57039">MVAFAFALSAFVVPNDPCWPSPSTFSTLNTTLSGHLIQTQPPASVCYPTQPNYDPTLCTSILRSWFQSNFHASDPASIGWLWWAHNPCPPIYPNGTSVTGNPDAGSKGCSVGAYPAYAVNATEVGHVVAAVGWARETGVRLVVKSTGHSFQRRSTGLGANVCRIWTHNMRGIEYHEHFQHYGCPSREKQMAFTVAAGERVRHVYTAANERNLVVVAGSSQDVGIVGWFSGGGHGPLSSTYGFGVDNVLQITIVTPDGTLRTASPCLNPDLFWALRGGGGGTFGVITSVTMKAYPSPQVARHTFSMALTDRKTSPDGLDVGVGTIEALFAPIAQKLDPENGTTIVYNSHVEHYPSFFATWNATVRFEPVASVGAALGSRLLPSESLTANTTQLARVLQDITTPAEEHTIPPMLQAFPVANNNAAMTEETSITPAWRDAVLHFIVIDYFPDSDTYAEAKPALDRMTYERIAALKALAPDTGAYLNEADPFDPDWQQIKATYDLESLLWCISCVGSENWAEDSSGRLCKVS</sequence>
<dbReference type="Gene3D" id="3.30.465.10">
    <property type="match status" value="1"/>
</dbReference>
<dbReference type="Pfam" id="PF01565">
    <property type="entry name" value="FAD_binding_4"/>
    <property type="match status" value="1"/>
</dbReference>
<evidence type="ECO:0000256" key="2">
    <source>
        <dbReference type="ARBA" id="ARBA00023002"/>
    </source>
</evidence>
<protein>
    <submittedName>
        <fullName evidence="4">FAD-binding domain-containing protein</fullName>
    </submittedName>
</protein>
<organism evidence="4 5">
    <name type="scientific">Lentithecium fluviatile CBS 122367</name>
    <dbReference type="NCBI Taxonomy" id="1168545"/>
    <lineage>
        <taxon>Eukaryota</taxon>
        <taxon>Fungi</taxon>
        <taxon>Dikarya</taxon>
        <taxon>Ascomycota</taxon>
        <taxon>Pezizomycotina</taxon>
        <taxon>Dothideomycetes</taxon>
        <taxon>Pleosporomycetidae</taxon>
        <taxon>Pleosporales</taxon>
        <taxon>Massarineae</taxon>
        <taxon>Lentitheciaceae</taxon>
        <taxon>Lentithecium</taxon>
    </lineage>
</organism>